<comment type="caution">
    <text evidence="2">The sequence shown here is derived from an EMBL/GenBank/DDBJ whole genome shotgun (WGS) entry which is preliminary data.</text>
</comment>
<dbReference type="AlphaFoldDB" id="J9GHT8"/>
<feature type="region of interest" description="Disordered" evidence="1">
    <location>
        <begin position="1"/>
        <end position="39"/>
    </location>
</feature>
<proteinExistence type="predicted"/>
<accession>J9GHT8</accession>
<organism evidence="2">
    <name type="scientific">gut metagenome</name>
    <dbReference type="NCBI Taxonomy" id="749906"/>
    <lineage>
        <taxon>unclassified sequences</taxon>
        <taxon>metagenomes</taxon>
        <taxon>organismal metagenomes</taxon>
    </lineage>
</organism>
<dbReference type="EMBL" id="AMCI01001100">
    <property type="protein sequence ID" value="EJX06649.1"/>
    <property type="molecule type" value="Genomic_DNA"/>
</dbReference>
<evidence type="ECO:0000313" key="2">
    <source>
        <dbReference type="EMBL" id="EJX06649.1"/>
    </source>
</evidence>
<gene>
    <name evidence="2" type="ORF">EVA_05246</name>
</gene>
<protein>
    <submittedName>
        <fullName evidence="2">Uncharacterized protein</fullName>
    </submittedName>
</protein>
<name>J9GHT8_9ZZZZ</name>
<reference evidence="2" key="1">
    <citation type="journal article" date="2012" name="PLoS ONE">
        <title>Gene sets for utilization of primary and secondary nutrition supplies in the distal gut of endangered iberian lynx.</title>
        <authorList>
            <person name="Alcaide M."/>
            <person name="Messina E."/>
            <person name="Richter M."/>
            <person name="Bargiela R."/>
            <person name="Peplies J."/>
            <person name="Huws S.A."/>
            <person name="Newbold C.J."/>
            <person name="Golyshin P.N."/>
            <person name="Simon M.A."/>
            <person name="Lopez G."/>
            <person name="Yakimov M.M."/>
            <person name="Ferrer M."/>
        </authorList>
    </citation>
    <scope>NUCLEOTIDE SEQUENCE</scope>
</reference>
<evidence type="ECO:0000256" key="1">
    <source>
        <dbReference type="SAM" id="MobiDB-lite"/>
    </source>
</evidence>
<sequence>MFGRRPTGDNGWSFPSDVPGGGKPLPRRSPGKVPPVQSVRQTVDRSFLCARRFHRNCNNNPSEFWHT</sequence>